<protein>
    <submittedName>
        <fullName evidence="4">Fumarylacetoacetate hydrolase family protein</fullName>
    </submittedName>
</protein>
<gene>
    <name evidence="4" type="ORF">AB5L97_02110</name>
</gene>
<dbReference type="SUPFAM" id="SSF56529">
    <property type="entry name" value="FAH"/>
    <property type="match status" value="1"/>
</dbReference>
<evidence type="ECO:0000256" key="1">
    <source>
        <dbReference type="ARBA" id="ARBA00010211"/>
    </source>
</evidence>
<dbReference type="PANTHER" id="PTHR42796:SF4">
    <property type="entry name" value="FUMARYLACETOACETATE HYDROLASE DOMAIN-CONTAINING PROTEIN 2A"/>
    <property type="match status" value="1"/>
</dbReference>
<dbReference type="FunFam" id="3.90.850.10:FF:000002">
    <property type="entry name" value="2-hydroxyhepta-2,4-diene-1,7-dioate isomerase"/>
    <property type="match status" value="1"/>
</dbReference>
<evidence type="ECO:0000313" key="4">
    <source>
        <dbReference type="EMBL" id="XDP45834.1"/>
    </source>
</evidence>
<dbReference type="Pfam" id="PF01557">
    <property type="entry name" value="FAA_hydrolase"/>
    <property type="match status" value="1"/>
</dbReference>
<comment type="similarity">
    <text evidence="1">Belongs to the FAH family.</text>
</comment>
<dbReference type="RefSeq" id="WP_307956979.1">
    <property type="nucleotide sequence ID" value="NZ_CP163302.1"/>
</dbReference>
<dbReference type="GO" id="GO:0046872">
    <property type="term" value="F:metal ion binding"/>
    <property type="evidence" value="ECO:0007669"/>
    <property type="project" value="UniProtKB-KW"/>
</dbReference>
<evidence type="ECO:0000259" key="3">
    <source>
        <dbReference type="Pfam" id="PF01557"/>
    </source>
</evidence>
<dbReference type="GO" id="GO:0016787">
    <property type="term" value="F:hydrolase activity"/>
    <property type="evidence" value="ECO:0007669"/>
    <property type="project" value="UniProtKB-KW"/>
</dbReference>
<proteinExistence type="inferred from homology"/>
<dbReference type="InterPro" id="IPR011234">
    <property type="entry name" value="Fumarylacetoacetase-like_C"/>
</dbReference>
<dbReference type="EMBL" id="CP163302">
    <property type="protein sequence ID" value="XDP45834.1"/>
    <property type="molecule type" value="Genomic_DNA"/>
</dbReference>
<sequence>MKLATIRWSDSTGTRAAVLDGGRLHPLDLADVGAWLEAGSPDWAQHVDGVPVETADADFAPLVPRPGKIICVGLNYRDHILEMGRELPEYPTLFAKFADSLVGARDDVVLPAGSGRVDWEGELAVVVGRTVSHADEDAARDAIAGFAVSNDVSARDFQRRTPQWLQGKTFDSTTPLGPYLVTADETGPEPDLTITCSVDGAVKQQSRTSELVFGPVELVRYISAITILRPGDVILTGTPGGVGDGRDPKEYLRPGSVLTTTIETLGETENLCTETRTTHVH</sequence>
<keyword evidence="4" id="KW-0378">Hydrolase</keyword>
<organism evidence="4">
    <name type="scientific">Sinomonas puerhi</name>
    <dbReference type="NCBI Taxonomy" id="3238584"/>
    <lineage>
        <taxon>Bacteria</taxon>
        <taxon>Bacillati</taxon>
        <taxon>Actinomycetota</taxon>
        <taxon>Actinomycetes</taxon>
        <taxon>Micrococcales</taxon>
        <taxon>Micrococcaceae</taxon>
        <taxon>Sinomonas</taxon>
    </lineage>
</organism>
<feature type="domain" description="Fumarylacetoacetase-like C-terminal" evidence="3">
    <location>
        <begin position="68"/>
        <end position="270"/>
    </location>
</feature>
<evidence type="ECO:0000256" key="2">
    <source>
        <dbReference type="ARBA" id="ARBA00022723"/>
    </source>
</evidence>
<dbReference type="GO" id="GO:0016853">
    <property type="term" value="F:isomerase activity"/>
    <property type="evidence" value="ECO:0007669"/>
    <property type="project" value="UniProtKB-ARBA"/>
</dbReference>
<keyword evidence="2" id="KW-0479">Metal-binding</keyword>
<dbReference type="InterPro" id="IPR051121">
    <property type="entry name" value="FAH"/>
</dbReference>
<reference evidence="4" key="1">
    <citation type="submission" date="2024-07" db="EMBL/GenBank/DDBJ databases">
        <authorList>
            <person name="fu j."/>
        </authorList>
    </citation>
    <scope>NUCLEOTIDE SEQUENCE</scope>
    <source>
        <strain evidence="4">P10A9</strain>
    </source>
</reference>
<dbReference type="InterPro" id="IPR036663">
    <property type="entry name" value="Fumarylacetoacetase_C_sf"/>
</dbReference>
<dbReference type="KEGG" id="spue:AB5L97_02110"/>
<dbReference type="PANTHER" id="PTHR42796">
    <property type="entry name" value="FUMARYLACETOACETATE HYDROLASE DOMAIN-CONTAINING PROTEIN 2A-RELATED"/>
    <property type="match status" value="1"/>
</dbReference>
<accession>A0AB39L6N2</accession>
<dbReference type="GO" id="GO:0019752">
    <property type="term" value="P:carboxylic acid metabolic process"/>
    <property type="evidence" value="ECO:0007669"/>
    <property type="project" value="UniProtKB-ARBA"/>
</dbReference>
<name>A0AB39L6N2_9MICC</name>
<dbReference type="AlphaFoldDB" id="A0AB39L6N2"/>
<dbReference type="Gene3D" id="3.90.850.10">
    <property type="entry name" value="Fumarylacetoacetase-like, C-terminal domain"/>
    <property type="match status" value="1"/>
</dbReference>